<dbReference type="InterPro" id="IPR001870">
    <property type="entry name" value="B30.2/SPRY"/>
</dbReference>
<organism evidence="8 9">
    <name type="scientific">Hesseltinella vesiculosa</name>
    <dbReference type="NCBI Taxonomy" id="101127"/>
    <lineage>
        <taxon>Eukaryota</taxon>
        <taxon>Fungi</taxon>
        <taxon>Fungi incertae sedis</taxon>
        <taxon>Mucoromycota</taxon>
        <taxon>Mucoromycotina</taxon>
        <taxon>Mucoromycetes</taxon>
        <taxon>Mucorales</taxon>
        <taxon>Cunninghamellaceae</taxon>
        <taxon>Hesseltinella</taxon>
    </lineage>
</organism>
<dbReference type="InterPro" id="IPR013320">
    <property type="entry name" value="ConA-like_dom_sf"/>
</dbReference>
<feature type="domain" description="B30.2/SPRY" evidence="7">
    <location>
        <begin position="439"/>
        <end position="632"/>
    </location>
</feature>
<dbReference type="Pfam" id="PF00622">
    <property type="entry name" value="SPRY"/>
    <property type="match status" value="1"/>
</dbReference>
<dbReference type="InterPro" id="IPR001841">
    <property type="entry name" value="Znf_RING"/>
</dbReference>
<proteinExistence type="predicted"/>
<sequence>MNVFGKRDQRSLGQEKHASLMIQQSWKHVLAIARNDVDQIPIHLASTAPQTHRSVSPQHRLLASQQLNDATYDRERLMVQALDTLFSLTGEGHGYVTFLATMVTMLEPECPVSMAFLSHVIDRATLPSKETLRGVSPAILAKLNHAHIHTDARHIVRTWRRIASWNKKKTGMPHHHPKVNIKRNAVMIWAILAEKFAGEMIHTLWSDQVASCLIQLVANYQEDCTVRLYSLLALEKFALTGDIKNKIKLHPSGIFLALKMAIDQCTIPWSECIQTDDDDTSCDSDLEPDLQTVPSSPLSTMKQYLADQKRRLTWRVRKLSDGRKPKQPDEDNVADGNATLSLPITLATSVPTAAPAQPCPPPILNHSTNVPDDDVISHLNLSDYDPSPNGTRTPLDLDTSVPQGFGQSCRTSSTPGSSRRLDNLHRMELSHAARWSLHNVFVDRQLDEKLSWDLQNLHVIVNPFDSTPHWKFGSNGLEIRNDRLQFESARATVCVKQGKWYYEVLLVTEGIMQIGWCTSRCRFIPEEGYGVGDDQHGFAFDTYRSAVWANGTAVYPQSLQPSFRCRAGDVLGSYLDLDEGICSFFINGQDIGMTVAFEHASTTKGGTMEGLYPAFSLTTHQHILINFGDRPWMYEPDLPLPSPGQSAHWHGVHLAPGLNGHHGLETQLQQRVLQWSAQRPYCDIQGSHLSTTPSLRPALTTQLSQELDWDGPLCTMCFTEPKNTVLIPCGHGGWGASCAKLLDSCPLCRNPIEKTIVEDINA</sequence>
<accession>A0A1X2GBF6</accession>
<dbReference type="SMART" id="SM00449">
    <property type="entry name" value="SPRY"/>
    <property type="match status" value="1"/>
</dbReference>
<evidence type="ECO:0000256" key="1">
    <source>
        <dbReference type="ARBA" id="ARBA00022723"/>
    </source>
</evidence>
<dbReference type="Gene3D" id="3.30.40.10">
    <property type="entry name" value="Zinc/RING finger domain, C3HC4 (zinc finger)"/>
    <property type="match status" value="1"/>
</dbReference>
<name>A0A1X2GBF6_9FUNG</name>
<feature type="domain" description="RING-type" evidence="6">
    <location>
        <begin position="714"/>
        <end position="749"/>
    </location>
</feature>
<dbReference type="PROSITE" id="PS50089">
    <property type="entry name" value="ZF_RING_2"/>
    <property type="match status" value="1"/>
</dbReference>
<reference evidence="8 9" key="1">
    <citation type="submission" date="2016-07" db="EMBL/GenBank/DDBJ databases">
        <title>Pervasive Adenine N6-methylation of Active Genes in Fungi.</title>
        <authorList>
            <consortium name="DOE Joint Genome Institute"/>
            <person name="Mondo S.J."/>
            <person name="Dannebaum R.O."/>
            <person name="Kuo R.C."/>
            <person name="Labutti K."/>
            <person name="Haridas S."/>
            <person name="Kuo A."/>
            <person name="Salamov A."/>
            <person name="Ahrendt S.R."/>
            <person name="Lipzen A."/>
            <person name="Sullivan W."/>
            <person name="Andreopoulos W.B."/>
            <person name="Clum A."/>
            <person name="Lindquist E."/>
            <person name="Daum C."/>
            <person name="Ramamoorthy G.K."/>
            <person name="Gryganskyi A."/>
            <person name="Culley D."/>
            <person name="Magnuson J.K."/>
            <person name="James T.Y."/>
            <person name="O'Malley M.A."/>
            <person name="Stajich J.E."/>
            <person name="Spatafora J.W."/>
            <person name="Visel A."/>
            <person name="Grigoriev I.V."/>
        </authorList>
    </citation>
    <scope>NUCLEOTIDE SEQUENCE [LARGE SCALE GENOMIC DNA]</scope>
    <source>
        <strain evidence="8 9">NRRL 3301</strain>
    </source>
</reference>
<evidence type="ECO:0000313" key="8">
    <source>
        <dbReference type="EMBL" id="ORX49891.1"/>
    </source>
</evidence>
<comment type="caution">
    <text evidence="8">The sequence shown here is derived from an EMBL/GenBank/DDBJ whole genome shotgun (WGS) entry which is preliminary data.</text>
</comment>
<dbReference type="GO" id="GO:0004842">
    <property type="term" value="F:ubiquitin-protein transferase activity"/>
    <property type="evidence" value="ECO:0007669"/>
    <property type="project" value="InterPro"/>
</dbReference>
<dbReference type="Proteomes" id="UP000242146">
    <property type="component" value="Unassembled WGS sequence"/>
</dbReference>
<dbReference type="PANTHER" id="PTHR13363:SF6">
    <property type="entry name" value="RING FINGER AND SPRY DOMAIN-CONTAINING PROTEIN 1"/>
    <property type="match status" value="1"/>
</dbReference>
<dbReference type="InterPro" id="IPR045129">
    <property type="entry name" value="RNF123/RKP/RSPRY1"/>
</dbReference>
<evidence type="ECO:0000259" key="6">
    <source>
        <dbReference type="PROSITE" id="PS50089"/>
    </source>
</evidence>
<keyword evidence="9" id="KW-1185">Reference proteome</keyword>
<evidence type="ECO:0000256" key="5">
    <source>
        <dbReference type="SAM" id="MobiDB-lite"/>
    </source>
</evidence>
<dbReference type="GO" id="GO:0005737">
    <property type="term" value="C:cytoplasm"/>
    <property type="evidence" value="ECO:0007669"/>
    <property type="project" value="TreeGrafter"/>
</dbReference>
<evidence type="ECO:0000259" key="7">
    <source>
        <dbReference type="PROSITE" id="PS50188"/>
    </source>
</evidence>
<evidence type="ECO:0000256" key="2">
    <source>
        <dbReference type="ARBA" id="ARBA00022771"/>
    </source>
</evidence>
<dbReference type="InterPro" id="IPR043136">
    <property type="entry name" value="B30.2/SPRY_sf"/>
</dbReference>
<keyword evidence="1" id="KW-0479">Metal-binding</keyword>
<dbReference type="OrthoDB" id="2967263at2759"/>
<feature type="region of interest" description="Disordered" evidence="5">
    <location>
        <begin position="351"/>
        <end position="420"/>
    </location>
</feature>
<dbReference type="InterPro" id="IPR003877">
    <property type="entry name" value="SPRY_dom"/>
</dbReference>
<dbReference type="AlphaFoldDB" id="A0A1X2GBF6"/>
<evidence type="ECO:0000256" key="4">
    <source>
        <dbReference type="PROSITE-ProRule" id="PRU00175"/>
    </source>
</evidence>
<dbReference type="EMBL" id="MCGT01000025">
    <property type="protein sequence ID" value="ORX49891.1"/>
    <property type="molecule type" value="Genomic_DNA"/>
</dbReference>
<dbReference type="SUPFAM" id="SSF57850">
    <property type="entry name" value="RING/U-box"/>
    <property type="match status" value="1"/>
</dbReference>
<dbReference type="PANTHER" id="PTHR13363">
    <property type="entry name" value="RING FINGER AND SRY DOMAIN-CONTAINING"/>
    <property type="match status" value="1"/>
</dbReference>
<dbReference type="Pfam" id="PF13920">
    <property type="entry name" value="zf-C3HC4_3"/>
    <property type="match status" value="1"/>
</dbReference>
<dbReference type="InterPro" id="IPR013083">
    <property type="entry name" value="Znf_RING/FYVE/PHD"/>
</dbReference>
<dbReference type="STRING" id="101127.A0A1X2GBF6"/>
<feature type="compositionally biased region" description="Polar residues" evidence="5">
    <location>
        <begin position="400"/>
        <end position="417"/>
    </location>
</feature>
<evidence type="ECO:0000256" key="3">
    <source>
        <dbReference type="ARBA" id="ARBA00022833"/>
    </source>
</evidence>
<dbReference type="SUPFAM" id="SSF49899">
    <property type="entry name" value="Concanavalin A-like lectins/glucanases"/>
    <property type="match status" value="1"/>
</dbReference>
<keyword evidence="2 4" id="KW-0863">Zinc-finger</keyword>
<protein>
    <submittedName>
        <fullName evidence="8">SPRY-domain-containing protein</fullName>
    </submittedName>
</protein>
<dbReference type="GO" id="GO:0051603">
    <property type="term" value="P:proteolysis involved in protein catabolic process"/>
    <property type="evidence" value="ECO:0007669"/>
    <property type="project" value="TreeGrafter"/>
</dbReference>
<keyword evidence="3" id="KW-0862">Zinc</keyword>
<gene>
    <name evidence="8" type="ORF">DM01DRAFT_1376197</name>
</gene>
<evidence type="ECO:0000313" key="9">
    <source>
        <dbReference type="Proteomes" id="UP000242146"/>
    </source>
</evidence>
<dbReference type="PROSITE" id="PS50188">
    <property type="entry name" value="B302_SPRY"/>
    <property type="match status" value="1"/>
</dbReference>
<dbReference type="Gene3D" id="2.60.120.920">
    <property type="match status" value="1"/>
</dbReference>
<dbReference type="GO" id="GO:0008270">
    <property type="term" value="F:zinc ion binding"/>
    <property type="evidence" value="ECO:0007669"/>
    <property type="project" value="UniProtKB-KW"/>
</dbReference>